<evidence type="ECO:0000259" key="3">
    <source>
        <dbReference type="PROSITE" id="PS50104"/>
    </source>
</evidence>
<dbReference type="RefSeq" id="XP_008236760.1">
    <property type="nucleotide sequence ID" value="XM_008238538.1"/>
</dbReference>
<protein>
    <submittedName>
        <fullName evidence="5">TMV resistance protein N-like</fullName>
    </submittedName>
</protein>
<dbReference type="PROSITE" id="PS50104">
    <property type="entry name" value="TIR"/>
    <property type="match status" value="1"/>
</dbReference>
<keyword evidence="4" id="KW-1185">Reference proteome</keyword>
<feature type="region of interest" description="Disordered" evidence="2">
    <location>
        <begin position="1"/>
        <end position="20"/>
    </location>
</feature>
<reference evidence="5" key="2">
    <citation type="submission" date="2025-08" db="UniProtKB">
        <authorList>
            <consortium name="RefSeq"/>
        </authorList>
    </citation>
    <scope>IDENTIFICATION</scope>
</reference>
<reference evidence="4" key="1">
    <citation type="journal article" date="2012" name="Nat. Commun.">
        <title>The genome of Prunus mume.</title>
        <authorList>
            <person name="Zhang Q."/>
            <person name="Chen W."/>
            <person name="Sun L."/>
            <person name="Zhao F."/>
            <person name="Huang B."/>
            <person name="Yang W."/>
            <person name="Tao Y."/>
            <person name="Wang J."/>
            <person name="Yuan Z."/>
            <person name="Fan G."/>
            <person name="Xing Z."/>
            <person name="Han C."/>
            <person name="Pan H."/>
            <person name="Zhong X."/>
            <person name="Shi W."/>
            <person name="Liang X."/>
            <person name="Du D."/>
            <person name="Sun F."/>
            <person name="Xu Z."/>
            <person name="Hao R."/>
            <person name="Lv T."/>
            <person name="Lv Y."/>
            <person name="Zheng Z."/>
            <person name="Sun M."/>
            <person name="Luo L."/>
            <person name="Cai M."/>
            <person name="Gao Y."/>
            <person name="Wang J."/>
            <person name="Yin Y."/>
            <person name="Xu X."/>
            <person name="Cheng T."/>
            <person name="Wang J."/>
        </authorList>
    </citation>
    <scope>NUCLEOTIDE SEQUENCE [LARGE SCALE GENOMIC DNA]</scope>
</reference>
<evidence type="ECO:0000313" key="4">
    <source>
        <dbReference type="Proteomes" id="UP000694861"/>
    </source>
</evidence>
<proteinExistence type="predicted"/>
<dbReference type="InterPro" id="IPR035897">
    <property type="entry name" value="Toll_tir_struct_dom_sf"/>
</dbReference>
<dbReference type="SMART" id="SM00255">
    <property type="entry name" value="TIR"/>
    <property type="match status" value="1"/>
</dbReference>
<gene>
    <name evidence="5" type="primary">LOC103335524</name>
</gene>
<dbReference type="Proteomes" id="UP000694861">
    <property type="component" value="Linkage group LG6"/>
</dbReference>
<dbReference type="PANTHER" id="PTHR32009:SF115">
    <property type="entry name" value="RPP1-LIKE DISEASE RESISTANCE PROTEIN-RELATED"/>
    <property type="match status" value="1"/>
</dbReference>
<name>A0ABM0PAJ8_PRUMU</name>
<dbReference type="Gene3D" id="3.40.50.10140">
    <property type="entry name" value="Toll/interleukin-1 receptor homology (TIR) domain"/>
    <property type="match status" value="1"/>
</dbReference>
<accession>A0ABM0PAJ8</accession>
<evidence type="ECO:0000256" key="2">
    <source>
        <dbReference type="SAM" id="MobiDB-lite"/>
    </source>
</evidence>
<keyword evidence="1" id="KW-0520">NAD</keyword>
<dbReference type="GeneID" id="103335524"/>
<dbReference type="Pfam" id="PF01582">
    <property type="entry name" value="TIR"/>
    <property type="match status" value="1"/>
</dbReference>
<dbReference type="SUPFAM" id="SSF52200">
    <property type="entry name" value="Toll/Interleukin receptor TIR domain"/>
    <property type="match status" value="1"/>
</dbReference>
<evidence type="ECO:0000256" key="1">
    <source>
        <dbReference type="ARBA" id="ARBA00023027"/>
    </source>
</evidence>
<evidence type="ECO:0000313" key="5">
    <source>
        <dbReference type="RefSeq" id="XP_008236760.1"/>
    </source>
</evidence>
<feature type="domain" description="TIR" evidence="3">
    <location>
        <begin position="22"/>
        <end position="171"/>
    </location>
</feature>
<dbReference type="PANTHER" id="PTHR32009">
    <property type="entry name" value="TMV RESISTANCE PROTEIN N-LIKE"/>
    <property type="match status" value="1"/>
</dbReference>
<dbReference type="InterPro" id="IPR000157">
    <property type="entry name" value="TIR_dom"/>
</dbReference>
<organism evidence="4 5">
    <name type="scientific">Prunus mume</name>
    <name type="common">Japanese apricot</name>
    <name type="synonym">Armeniaca mume</name>
    <dbReference type="NCBI Taxonomy" id="102107"/>
    <lineage>
        <taxon>Eukaryota</taxon>
        <taxon>Viridiplantae</taxon>
        <taxon>Streptophyta</taxon>
        <taxon>Embryophyta</taxon>
        <taxon>Tracheophyta</taxon>
        <taxon>Spermatophyta</taxon>
        <taxon>Magnoliopsida</taxon>
        <taxon>eudicotyledons</taxon>
        <taxon>Gunneridae</taxon>
        <taxon>Pentapetalae</taxon>
        <taxon>rosids</taxon>
        <taxon>fabids</taxon>
        <taxon>Rosales</taxon>
        <taxon>Rosaceae</taxon>
        <taxon>Amygdaloideae</taxon>
        <taxon>Amygdaleae</taxon>
        <taxon>Prunus</taxon>
    </lineage>
</organism>
<sequence>MDSITIHGASSSSSSSSSPYSWTYDVFLSFRGEDTRYNFTDHLHSSLDRKGINTFIDNDELERGTDISPVLLKAIQGSMISLIIFSENYASSTWCLDELAHIIQCRELKQQLVFPIFYKVDPSHVRHQRGSFGEAIANHECNFKNDMNKVLRWKAALVEVANLSGWHFLHG</sequence>